<sequence length="380" mass="41447">MTSHFQRPPHTPDLTLGALLRDQFAGLLTAVGAGAQYDSGMRLLETFLGDVVARRVGAPPAWPSDVADDHSPVEWSVAFEPNRAPSVRILVEPIAAYPSHRSNTRHALSGLNRLLGHHGLSTNRLLSLGDLFFPQHATGLFALWYSIVLRDEHPEVKAYLNPAAGGPANSAELVREALHRLGFGEGFRVLQDSGLSRGPGLDSCGYFALDLNDGPDARVKVYVSHRAASADDAVRAAKAVPGIDLDQVREFCRLAGDQGDRHDRRPLMSSYSFLSRRRDTPSGYSLYIPVRDYVADDREARERVIAVLERFGHDPTGCEDAIAAVARRPLEQGRGLISHISLRMGVPRPGVTVYLSTEIYGVKPVQSGRPGVLALARTEE</sequence>
<dbReference type="PANTHER" id="PTHR40627:SF4">
    <property type="entry name" value="PRENYLTRANSFERASE ASQH1-RELATED"/>
    <property type="match status" value="1"/>
</dbReference>
<reference evidence="2 3" key="1">
    <citation type="submission" date="2021-01" db="EMBL/GenBank/DDBJ databases">
        <title>Whole genome shotgun sequence of Plantactinospora endophytica NBRC 110450.</title>
        <authorList>
            <person name="Komaki H."/>
            <person name="Tamura T."/>
        </authorList>
    </citation>
    <scope>NUCLEOTIDE SEQUENCE [LARGE SCALE GENOMIC DNA]</scope>
    <source>
        <strain evidence="2 3">NBRC 110450</strain>
    </source>
</reference>
<keyword evidence="1" id="KW-0808">Transferase</keyword>
<dbReference type="InterPro" id="IPR017795">
    <property type="entry name" value="ABBA_NscD-like"/>
</dbReference>
<dbReference type="RefSeq" id="WP_203870497.1">
    <property type="nucleotide sequence ID" value="NZ_BONW01000042.1"/>
</dbReference>
<dbReference type="PANTHER" id="PTHR40627">
    <property type="entry name" value="INDOLE PRENYLTRANSFERASE TDIB-RELATED"/>
    <property type="match status" value="1"/>
</dbReference>
<dbReference type="SFLD" id="SFLDG01162">
    <property type="entry name" value="I"/>
    <property type="match status" value="1"/>
</dbReference>
<evidence type="ECO:0000256" key="1">
    <source>
        <dbReference type="ARBA" id="ARBA00022679"/>
    </source>
</evidence>
<dbReference type="InterPro" id="IPR033964">
    <property type="entry name" value="ABBA"/>
</dbReference>
<gene>
    <name evidence="2" type="ORF">Pen02_70630</name>
</gene>
<protein>
    <submittedName>
        <fullName evidence="2">Prenyltransferase</fullName>
    </submittedName>
</protein>
<accession>A0ABQ4EBL4</accession>
<dbReference type="SFLD" id="SFLDS00036">
    <property type="entry name" value="Aromatic_Prenyltransferase"/>
    <property type="match status" value="1"/>
</dbReference>
<organism evidence="2 3">
    <name type="scientific">Plantactinospora endophytica</name>
    <dbReference type="NCBI Taxonomy" id="673535"/>
    <lineage>
        <taxon>Bacteria</taxon>
        <taxon>Bacillati</taxon>
        <taxon>Actinomycetota</taxon>
        <taxon>Actinomycetes</taxon>
        <taxon>Micromonosporales</taxon>
        <taxon>Micromonosporaceae</taxon>
        <taxon>Plantactinospora</taxon>
    </lineage>
</organism>
<dbReference type="EMBL" id="BONW01000042">
    <property type="protein sequence ID" value="GIG92127.1"/>
    <property type="molecule type" value="Genomic_DNA"/>
</dbReference>
<proteinExistence type="predicted"/>
<name>A0ABQ4EBL4_9ACTN</name>
<keyword evidence="3" id="KW-1185">Reference proteome</keyword>
<dbReference type="Proteomes" id="UP000646749">
    <property type="component" value="Unassembled WGS sequence"/>
</dbReference>
<evidence type="ECO:0000313" key="2">
    <source>
        <dbReference type="EMBL" id="GIG92127.1"/>
    </source>
</evidence>
<evidence type="ECO:0000313" key="3">
    <source>
        <dbReference type="Proteomes" id="UP000646749"/>
    </source>
</evidence>
<dbReference type="Pfam" id="PF11991">
    <property type="entry name" value="Trp_DMAT"/>
    <property type="match status" value="1"/>
</dbReference>
<comment type="caution">
    <text evidence="2">The sequence shown here is derived from an EMBL/GenBank/DDBJ whole genome shotgun (WGS) entry which is preliminary data.</text>
</comment>